<proteinExistence type="predicted"/>
<evidence type="ECO:0000259" key="1">
    <source>
        <dbReference type="PROSITE" id="PS51186"/>
    </source>
</evidence>
<feature type="domain" description="N-acetyltransferase" evidence="1">
    <location>
        <begin position="463"/>
        <end position="609"/>
    </location>
</feature>
<evidence type="ECO:0000313" key="2">
    <source>
        <dbReference type="EMBL" id="MXG92210.1"/>
    </source>
</evidence>
<dbReference type="SUPFAM" id="SSF52777">
    <property type="entry name" value="CoA-dependent acyltransferases"/>
    <property type="match status" value="2"/>
</dbReference>
<dbReference type="SUPFAM" id="SSF55729">
    <property type="entry name" value="Acyl-CoA N-acyltransferases (Nat)"/>
    <property type="match status" value="1"/>
</dbReference>
<keyword evidence="2" id="KW-0808">Transferase</keyword>
<dbReference type="GO" id="GO:0008610">
    <property type="term" value="P:lipid biosynthetic process"/>
    <property type="evidence" value="ECO:0007669"/>
    <property type="project" value="UniProtKB-ARBA"/>
</dbReference>
<dbReference type="Gene3D" id="3.30.559.10">
    <property type="entry name" value="Chloramphenicol acetyltransferase-like domain"/>
    <property type="match status" value="1"/>
</dbReference>
<comment type="caution">
    <text evidence="2">The sequence shown here is derived from an EMBL/GenBank/DDBJ whole genome shotgun (WGS) entry which is preliminary data.</text>
</comment>
<dbReference type="GO" id="GO:0044550">
    <property type="term" value="P:secondary metabolite biosynthetic process"/>
    <property type="evidence" value="ECO:0007669"/>
    <property type="project" value="TreeGrafter"/>
</dbReference>
<dbReference type="RefSeq" id="WP_160880148.1">
    <property type="nucleotide sequence ID" value="NZ_WUEK01000020.1"/>
</dbReference>
<protein>
    <submittedName>
        <fullName evidence="2">GNAT family N-acetyltransferase</fullName>
    </submittedName>
</protein>
<dbReference type="GO" id="GO:0005737">
    <property type="term" value="C:cytoplasm"/>
    <property type="evidence" value="ECO:0007669"/>
    <property type="project" value="TreeGrafter"/>
</dbReference>
<dbReference type="PROSITE" id="PS51186">
    <property type="entry name" value="GNAT"/>
    <property type="match status" value="1"/>
</dbReference>
<dbReference type="PANTHER" id="PTHR45527:SF1">
    <property type="entry name" value="FATTY ACID SYNTHASE"/>
    <property type="match status" value="1"/>
</dbReference>
<dbReference type="GO" id="GO:0016747">
    <property type="term" value="F:acyltransferase activity, transferring groups other than amino-acyl groups"/>
    <property type="evidence" value="ECO:0007669"/>
    <property type="project" value="InterPro"/>
</dbReference>
<dbReference type="Gene3D" id="3.30.559.30">
    <property type="entry name" value="Nonribosomal peptide synthetase, condensation domain"/>
    <property type="match status" value="1"/>
</dbReference>
<accession>A0A6L7F4P3</accession>
<dbReference type="AlphaFoldDB" id="A0A6L7F4P3"/>
<dbReference type="Gene3D" id="3.40.630.30">
    <property type="match status" value="1"/>
</dbReference>
<dbReference type="Pfam" id="PF00583">
    <property type="entry name" value="Acetyltransf_1"/>
    <property type="match status" value="1"/>
</dbReference>
<dbReference type="InterPro" id="IPR023213">
    <property type="entry name" value="CAT-like_dom_sf"/>
</dbReference>
<dbReference type="EMBL" id="WUEK01000020">
    <property type="protein sequence ID" value="MXG92210.1"/>
    <property type="molecule type" value="Genomic_DNA"/>
</dbReference>
<gene>
    <name evidence="2" type="ORF">GRQ65_21935</name>
</gene>
<name>A0A6L7F4P3_9ACTN</name>
<dbReference type="InterPro" id="IPR016181">
    <property type="entry name" value="Acyl_CoA_acyltransferase"/>
</dbReference>
<dbReference type="GO" id="GO:0043041">
    <property type="term" value="P:amino acid activation for nonribosomal peptide biosynthetic process"/>
    <property type="evidence" value="ECO:0007669"/>
    <property type="project" value="TreeGrafter"/>
</dbReference>
<reference evidence="2 3" key="1">
    <citation type="submission" date="2019-12" db="EMBL/GenBank/DDBJ databases">
        <authorList>
            <person name="Kun Z."/>
        </authorList>
    </citation>
    <scope>NUCLEOTIDE SEQUENCE [LARGE SCALE GENOMIC DNA]</scope>
    <source>
        <strain evidence="2 3">YIM 123512</strain>
    </source>
</reference>
<dbReference type="PANTHER" id="PTHR45527">
    <property type="entry name" value="NONRIBOSOMAL PEPTIDE SYNTHETASE"/>
    <property type="match status" value="1"/>
</dbReference>
<dbReference type="Pfam" id="PF00668">
    <property type="entry name" value="Condensation"/>
    <property type="match status" value="1"/>
</dbReference>
<sequence length="609" mass="65663">MRLTNVAHLRLPFGRLWGYDVETTGQGAPLPVSFDQRRHVGEGQRPGSWMAISLRLGEPVAHADLAAAWLAVVRRHGTLRTVFSEGDDGEPVLHEVAVRHGRWVEHPIAPGQSVNDALRAVLDATCAPYERPAHRLCVLDTASGPTVVVAADHAHTDLWSMLVVARDLLTALAAVARDESADAALAVRPAPAFAEHTRLLAERPRAPEPVRERWAEVLAACGDVMPRFPLPLGVGGSVGPELPHERVEVRDVLDVDDSAAFSAQARADGVSTLALVVAAMTAVTRTVAGRPLRAVFPVHSRYDETWHDSVGWFVTNSVLECDDPTPAGAAAAVKEAIALGSWPLEDVLAPWGGMPMTPGMFAISWLDLRRLPVRLDTVGLEAQYVSAAILTDGVMLWFVLDESGLHLRCRYPDTEPAREHVGAWLDAVVAELQSRARASVGGRLQLGDPGDLGDLGDLGDRVYRVRRAKRSEAGAIAALLADDDLGHLREGSDVARYEAAFDAVARDPAQYLAVVHDEHERVVATMQLTVIPGLSRSGTTRLQVEGLRVATRERGGGLGTAMLAWAHAHGRARGATLSQVTTDAARGRAQAFYDRLGYERSHVGLKRPL</sequence>
<dbReference type="GO" id="GO:0031177">
    <property type="term" value="F:phosphopantetheine binding"/>
    <property type="evidence" value="ECO:0007669"/>
    <property type="project" value="TreeGrafter"/>
</dbReference>
<keyword evidence="3" id="KW-1185">Reference proteome</keyword>
<evidence type="ECO:0000313" key="3">
    <source>
        <dbReference type="Proteomes" id="UP000473325"/>
    </source>
</evidence>
<dbReference type="InterPro" id="IPR001242">
    <property type="entry name" value="Condensation_dom"/>
</dbReference>
<dbReference type="Proteomes" id="UP000473325">
    <property type="component" value="Unassembled WGS sequence"/>
</dbReference>
<dbReference type="InterPro" id="IPR000182">
    <property type="entry name" value="GNAT_dom"/>
</dbReference>
<organism evidence="2 3">
    <name type="scientific">Nocardioides flavescens</name>
    <dbReference type="NCBI Taxonomy" id="2691959"/>
    <lineage>
        <taxon>Bacteria</taxon>
        <taxon>Bacillati</taxon>
        <taxon>Actinomycetota</taxon>
        <taxon>Actinomycetes</taxon>
        <taxon>Propionibacteriales</taxon>
        <taxon>Nocardioidaceae</taxon>
        <taxon>Nocardioides</taxon>
    </lineage>
</organism>